<evidence type="ECO:0000256" key="2">
    <source>
        <dbReference type="ARBA" id="ARBA00022741"/>
    </source>
</evidence>
<dbReference type="PANTHER" id="PTHR11259:SF1">
    <property type="entry name" value="RAS-RELATED GTP-BINDING PROTEIN"/>
    <property type="match status" value="1"/>
</dbReference>
<dbReference type="Pfam" id="PF04670">
    <property type="entry name" value="Gtr1_RagA"/>
    <property type="match status" value="1"/>
</dbReference>
<organism evidence="6 7">
    <name type="scientific">Vanrija albida</name>
    <dbReference type="NCBI Taxonomy" id="181172"/>
    <lineage>
        <taxon>Eukaryota</taxon>
        <taxon>Fungi</taxon>
        <taxon>Dikarya</taxon>
        <taxon>Basidiomycota</taxon>
        <taxon>Agaricomycotina</taxon>
        <taxon>Tremellomycetes</taxon>
        <taxon>Trichosporonales</taxon>
        <taxon>Trichosporonaceae</taxon>
        <taxon>Vanrija</taxon>
    </lineage>
</organism>
<comment type="function">
    <text evidence="4">GTPase involved in activation of the TORC1 signaling pathway, which promotes growth and represses autophagy in nutrient-rich conditions.</text>
</comment>
<dbReference type="Gene3D" id="3.40.50.300">
    <property type="entry name" value="P-loop containing nucleotide triphosphate hydrolases"/>
    <property type="match status" value="1"/>
</dbReference>
<evidence type="ECO:0000256" key="5">
    <source>
        <dbReference type="SAM" id="MobiDB-lite"/>
    </source>
</evidence>
<dbReference type="EMBL" id="JBBXJM010000003">
    <property type="protein sequence ID" value="KAL1409877.1"/>
    <property type="molecule type" value="Genomic_DNA"/>
</dbReference>
<comment type="similarity">
    <text evidence="1 4">Belongs to the GTR/RAG GTP-binding protein family.</text>
</comment>
<comment type="subunit">
    <text evidence="4">Component of the GSE complex.</text>
</comment>
<dbReference type="RefSeq" id="XP_069209821.1">
    <property type="nucleotide sequence ID" value="XM_069352403.1"/>
</dbReference>
<comment type="caution">
    <text evidence="6">The sequence shown here is derived from an EMBL/GenBank/DDBJ whole genome shotgun (WGS) entry which is preliminary data.</text>
</comment>
<proteinExistence type="inferred from homology"/>
<dbReference type="GeneID" id="95984919"/>
<evidence type="ECO:0000256" key="3">
    <source>
        <dbReference type="ARBA" id="ARBA00023134"/>
    </source>
</evidence>
<keyword evidence="7" id="KW-1185">Reference proteome</keyword>
<dbReference type="Gene3D" id="3.30.450.190">
    <property type="match status" value="1"/>
</dbReference>
<name>A0ABR3Q5R3_9TREE</name>
<sequence>MTFVTTSNYTAKDTRRLGATIDVEQSAVRLLGSLVLNLWDCGGQDAFLDNYLVAQRDTIFTNVAVLIYVFDITSSEWDKDVHYFEDNLSALRENSPDAGIWVLINKMDLVDKEDPKRVVYAERRAEILAMNERLSAGVDNPGPCRIFPTSIWDESLYKAWSSVIHYLIPNIKLITEHLTYFRDLNKAAEVAVFEGETFLVMAKSGSPLDADAAELDAWEAERGVGRLDRQRFEKVSEIIKSFRRTCQRTGEQFLGFEADFDGCVVVLEPLTRNTFMLVITTDPRLTASMVKYNISQSTIHFVEVGLTVSTFHRKCSICRDTVKKYMPHAIYDVEGDDDPNVVAWDDVPVDSDIRPANGTGTGPHSAAHSITHSAPHSAPHSGAGTGTHTPASQS</sequence>
<evidence type="ECO:0000313" key="7">
    <source>
        <dbReference type="Proteomes" id="UP001565368"/>
    </source>
</evidence>
<gene>
    <name evidence="6" type="primary">GTR1</name>
    <name evidence="6" type="ORF">Q8F55_003876</name>
</gene>
<evidence type="ECO:0000256" key="4">
    <source>
        <dbReference type="RuleBase" id="RU367014"/>
    </source>
</evidence>
<keyword evidence="3 4" id="KW-0342">GTP-binding</keyword>
<dbReference type="Proteomes" id="UP001565368">
    <property type="component" value="Unassembled WGS sequence"/>
</dbReference>
<evidence type="ECO:0000313" key="6">
    <source>
        <dbReference type="EMBL" id="KAL1409877.1"/>
    </source>
</evidence>
<protein>
    <recommendedName>
        <fullName evidence="4">GTP-binding protein</fullName>
    </recommendedName>
</protein>
<evidence type="ECO:0000256" key="1">
    <source>
        <dbReference type="ARBA" id="ARBA00007756"/>
    </source>
</evidence>
<dbReference type="SUPFAM" id="SSF52540">
    <property type="entry name" value="P-loop containing nucleoside triphosphate hydrolases"/>
    <property type="match status" value="1"/>
</dbReference>
<accession>A0ABR3Q5R3</accession>
<reference evidence="6 7" key="1">
    <citation type="submission" date="2023-08" db="EMBL/GenBank/DDBJ databases">
        <title>Annotated Genome Sequence of Vanrija albida AlHP1.</title>
        <authorList>
            <person name="Herzog R."/>
        </authorList>
    </citation>
    <scope>NUCLEOTIDE SEQUENCE [LARGE SCALE GENOMIC DNA]</scope>
    <source>
        <strain evidence="6 7">AlHP1</strain>
    </source>
</reference>
<dbReference type="PANTHER" id="PTHR11259">
    <property type="entry name" value="RAS-RELATED GTP BINDING RAG/GTR YEAST"/>
    <property type="match status" value="1"/>
</dbReference>
<dbReference type="InterPro" id="IPR006762">
    <property type="entry name" value="Gtr1_RagA"/>
</dbReference>
<keyword evidence="2 4" id="KW-0547">Nucleotide-binding</keyword>
<feature type="region of interest" description="Disordered" evidence="5">
    <location>
        <begin position="349"/>
        <end position="394"/>
    </location>
</feature>
<dbReference type="InterPro" id="IPR027417">
    <property type="entry name" value="P-loop_NTPase"/>
</dbReference>